<keyword evidence="3" id="KW-1185">Reference proteome</keyword>
<dbReference type="EMBL" id="SNYN01000010">
    <property type="protein sequence ID" value="TDQ51588.1"/>
    <property type="molecule type" value="Genomic_DNA"/>
</dbReference>
<feature type="compositionally biased region" description="Acidic residues" evidence="1">
    <location>
        <begin position="126"/>
        <end position="135"/>
    </location>
</feature>
<dbReference type="OrthoDB" id="5171766at2"/>
<dbReference type="Proteomes" id="UP000295281">
    <property type="component" value="Unassembled WGS sequence"/>
</dbReference>
<protein>
    <submittedName>
        <fullName evidence="2">Uncharacterized protein</fullName>
    </submittedName>
</protein>
<evidence type="ECO:0000313" key="3">
    <source>
        <dbReference type="Proteomes" id="UP000295281"/>
    </source>
</evidence>
<feature type="region of interest" description="Disordered" evidence="1">
    <location>
        <begin position="124"/>
        <end position="161"/>
    </location>
</feature>
<proteinExistence type="predicted"/>
<accession>A0A4R6UW20</accession>
<organism evidence="2 3">
    <name type="scientific">Actinorugispora endophytica</name>
    <dbReference type="NCBI Taxonomy" id="1605990"/>
    <lineage>
        <taxon>Bacteria</taxon>
        <taxon>Bacillati</taxon>
        <taxon>Actinomycetota</taxon>
        <taxon>Actinomycetes</taxon>
        <taxon>Streptosporangiales</taxon>
        <taxon>Nocardiopsidaceae</taxon>
        <taxon>Actinorugispora</taxon>
    </lineage>
</organism>
<sequence>MAPTNRAGHLPDRVVCPYCRAGIDPARVSIVVRDARTGRVVRDVTAKMRASGPQGVEPAELGHTYLVCERAARIDVGASAPAADDGWENDDDWTTREASDTFASDTTTVAGDATVSVFAMPPASPVDDDEDEWDLDTGARAAPNPAQAVPAETEDDGERLPEPHYVPYQYCQLPDPLNIGLVGTSASGKSHLLAAMLHRLGEETQELARLGIHVQPFAEMWDRYVQREDVAGFLSPARRTVIERTPRRDPVEFRMAYVVISTWGGVQRSRVVSFFDVAGELFDDTTAQARLQFIYGLDAYLFVGDGNSLYGWDGKRHGLRNPSGFDTVLNKVNQYEFQQAQGEGRHPDIPLPKPAAIVMAKADLQLSQGERWVAKWLECDDEFNLATVDEESEDVYVYCATNGARSWLRPVVDCEDVTLHFASATGCDMQTRTRRDAKGEPLLDLNGEEIQEGYYNRNQFRHMRVLRPLLSLLAMAGVVDPNEIGHAHVRGVRRPPVRKVSG</sequence>
<dbReference type="InterPro" id="IPR027417">
    <property type="entry name" value="P-loop_NTPase"/>
</dbReference>
<gene>
    <name evidence="2" type="ORF">EV190_11077</name>
</gene>
<dbReference type="SUPFAM" id="SSF52540">
    <property type="entry name" value="P-loop containing nucleoside triphosphate hydrolases"/>
    <property type="match status" value="1"/>
</dbReference>
<evidence type="ECO:0000256" key="1">
    <source>
        <dbReference type="SAM" id="MobiDB-lite"/>
    </source>
</evidence>
<dbReference type="AlphaFoldDB" id="A0A4R6UW20"/>
<name>A0A4R6UW20_9ACTN</name>
<comment type="caution">
    <text evidence="2">The sequence shown here is derived from an EMBL/GenBank/DDBJ whole genome shotgun (WGS) entry which is preliminary data.</text>
</comment>
<reference evidence="2 3" key="1">
    <citation type="submission" date="2019-03" db="EMBL/GenBank/DDBJ databases">
        <title>Genomic Encyclopedia of Type Strains, Phase IV (KMG-IV): sequencing the most valuable type-strain genomes for metagenomic binning, comparative biology and taxonomic classification.</title>
        <authorList>
            <person name="Goeker M."/>
        </authorList>
    </citation>
    <scope>NUCLEOTIDE SEQUENCE [LARGE SCALE GENOMIC DNA]</scope>
    <source>
        <strain evidence="2 3">DSM 46770</strain>
    </source>
</reference>
<dbReference type="RefSeq" id="WP_133742006.1">
    <property type="nucleotide sequence ID" value="NZ_SNYN01000010.1"/>
</dbReference>
<evidence type="ECO:0000313" key="2">
    <source>
        <dbReference type="EMBL" id="TDQ51588.1"/>
    </source>
</evidence>